<dbReference type="PANTHER" id="PTHR33933:SF1">
    <property type="entry name" value="PROTEIN ADENYLYLTRANSFERASE MNTA-RELATED"/>
    <property type="match status" value="1"/>
</dbReference>
<dbReference type="PANTHER" id="PTHR33933">
    <property type="entry name" value="NUCLEOTIDYLTRANSFERASE"/>
    <property type="match status" value="1"/>
</dbReference>
<dbReference type="InterPro" id="IPR043519">
    <property type="entry name" value="NT_sf"/>
</dbReference>
<comment type="caution">
    <text evidence="2">The sequence shown here is derived from an EMBL/GenBank/DDBJ whole genome shotgun (WGS) entry which is preliminary data.</text>
</comment>
<reference evidence="2 3" key="1">
    <citation type="journal article" date="2016" name="Environ. Microbiol.">
        <title>Genomic resolution of a cold subsurface aquifer community provides metabolic insights for novel microbes adapted to high CO concentrations.</title>
        <authorList>
            <person name="Probst A.J."/>
            <person name="Castelle C.J."/>
            <person name="Singh A."/>
            <person name="Brown C.T."/>
            <person name="Anantharaman K."/>
            <person name="Sharon I."/>
            <person name="Hug L.A."/>
            <person name="Burstein D."/>
            <person name="Emerson J.B."/>
            <person name="Thomas B.C."/>
            <person name="Banfield J.F."/>
        </authorList>
    </citation>
    <scope>NUCLEOTIDE SEQUENCE [LARGE SCALE GENOMIC DNA]</scope>
    <source>
        <strain evidence="2">CG1_02_47_37</strain>
    </source>
</reference>
<accession>A0A1J4RST1</accession>
<dbReference type="CDD" id="cd05403">
    <property type="entry name" value="NT_KNTase_like"/>
    <property type="match status" value="1"/>
</dbReference>
<dbReference type="SUPFAM" id="SSF81301">
    <property type="entry name" value="Nucleotidyltransferase"/>
    <property type="match status" value="1"/>
</dbReference>
<dbReference type="Gene3D" id="3.30.460.10">
    <property type="entry name" value="Beta Polymerase, domain 2"/>
    <property type="match status" value="1"/>
</dbReference>
<dbReference type="EMBL" id="MNUI01000007">
    <property type="protein sequence ID" value="OIN89959.1"/>
    <property type="molecule type" value="Genomic_DNA"/>
</dbReference>
<dbReference type="Proteomes" id="UP000183144">
    <property type="component" value="Unassembled WGS sequence"/>
</dbReference>
<dbReference type="STRING" id="1805034.AUJ59_00350"/>
<proteinExistence type="predicted"/>
<dbReference type="InterPro" id="IPR052548">
    <property type="entry name" value="Type_VII_TA_antitoxin"/>
</dbReference>
<gene>
    <name evidence="2" type="ORF">AUJ59_00350</name>
</gene>
<feature type="domain" description="Polymerase nucleotidyl transferase" evidence="1">
    <location>
        <begin position="10"/>
        <end position="88"/>
    </location>
</feature>
<dbReference type="InterPro" id="IPR002934">
    <property type="entry name" value="Polymerase_NTP_transf_dom"/>
</dbReference>
<dbReference type="AlphaFoldDB" id="A0A1J4RST1"/>
<sequence>MIKATHQSLNQIIDQLKLYRPEKIILYGSLARGEAANDIDLLVIKKTKKNYFDRLREINQRYLDRWRSGIPVDLTVYTPAEFALAKREKRVFIDQVEKYGQVVYQKTV</sequence>
<evidence type="ECO:0000259" key="1">
    <source>
        <dbReference type="Pfam" id="PF01909"/>
    </source>
</evidence>
<dbReference type="GO" id="GO:0016779">
    <property type="term" value="F:nucleotidyltransferase activity"/>
    <property type="evidence" value="ECO:0007669"/>
    <property type="project" value="InterPro"/>
</dbReference>
<organism evidence="2 3">
    <name type="scientific">Candidatus Beckwithbacteria bacterium CG1_02_47_37</name>
    <dbReference type="NCBI Taxonomy" id="1805034"/>
    <lineage>
        <taxon>Bacteria</taxon>
        <taxon>Candidatus Beckwithiibacteriota</taxon>
    </lineage>
</organism>
<name>A0A1J4RST1_9BACT</name>
<evidence type="ECO:0000313" key="3">
    <source>
        <dbReference type="Proteomes" id="UP000183144"/>
    </source>
</evidence>
<evidence type="ECO:0000313" key="2">
    <source>
        <dbReference type="EMBL" id="OIN89959.1"/>
    </source>
</evidence>
<dbReference type="Pfam" id="PF01909">
    <property type="entry name" value="NTP_transf_2"/>
    <property type="match status" value="1"/>
</dbReference>
<protein>
    <recommendedName>
        <fullName evidence="1">Polymerase nucleotidyl transferase domain-containing protein</fullName>
    </recommendedName>
</protein>